<evidence type="ECO:0000313" key="10">
    <source>
        <dbReference type="Proteomes" id="UP000002218"/>
    </source>
</evidence>
<dbReference type="EMBL" id="CP001737">
    <property type="protein sequence ID" value="ACV77374.1"/>
    <property type="molecule type" value="Genomic_DNA"/>
</dbReference>
<sequence>MNPSTALATVLVDELVASGLTDAVLAPGSRNAPLALALHAADAAGRLRLHVRIDERTAGFLALGLARGSGRPVVVVTTSGTAVANLHPAVLEAAHGGVPLIVLSADRPPWLRDVGANQTVDQRGLFGPALRWFHEFPVSQRRSGQQAHWRSMIGRAWAAASGAAAVPGPVHLNLPLAEPLLPDADPDWPEPLVGRGGPWTTAVATAAADGPAVPAPEPGERVLFLADLTHPWTALVADAGHLVVTEAGGAAGRAVLGTGMHLLAAPAFLDRARPDRVIVLGRPTLFRSVQALLADPRVTVDVVAHPAGYADPAGHVRAVAPGLPDLTEQPDQQWAARWRDADAAAGKAVSDVLDGLELTSSTRLARELVGLLADRATLVLGSSQPPRDVALATRARGGVRVVANRGVAGIDGTVSTAIGVALAAGAGPTVALLGDLTFLHDLTGLVVGPDEPRPDLTIVVSNNDGGAIFGTLESGRPDHADAFERVFGTPHAVDLGAAVTALGHRHTQVRTRDELARALDNPGGIRVVEVRTTRTDLPQTLSRLSEAVRAAV</sequence>
<dbReference type="GO" id="GO:0030145">
    <property type="term" value="F:manganese ion binding"/>
    <property type="evidence" value="ECO:0007669"/>
    <property type="project" value="UniProtKB-UniRule"/>
</dbReference>
<feature type="domain" description="Thiamine pyrophosphate enzyme N-terminal TPP-binding" evidence="8">
    <location>
        <begin position="7"/>
        <end position="123"/>
    </location>
</feature>
<dbReference type="PIRSF" id="PIRSF004983">
    <property type="entry name" value="MenD"/>
    <property type="match status" value="1"/>
</dbReference>
<dbReference type="GO" id="GO:0070204">
    <property type="term" value="F:2-succinyl-5-enolpyruvyl-6-hydroxy-3-cyclohexene-1-carboxylic-acid synthase activity"/>
    <property type="evidence" value="ECO:0007669"/>
    <property type="project" value="UniProtKB-UniRule"/>
</dbReference>
<dbReference type="RefSeq" id="WP_015746288.1">
    <property type="nucleotide sequence ID" value="NC_013235.1"/>
</dbReference>
<keyword evidence="3 6" id="KW-0460">Magnesium</keyword>
<keyword evidence="4 6" id="KW-0786">Thiamine pyrophosphate</keyword>
<dbReference type="InterPro" id="IPR011766">
    <property type="entry name" value="TPP_enzyme_TPP-bd"/>
</dbReference>
<dbReference type="InParanoid" id="C8XAK9"/>
<comment type="cofactor">
    <cofactor evidence="6">
        <name>thiamine diphosphate</name>
        <dbReference type="ChEBI" id="CHEBI:58937"/>
    </cofactor>
    <text evidence="6">Binds 1 thiamine pyrophosphate per subunit.</text>
</comment>
<dbReference type="InterPro" id="IPR012001">
    <property type="entry name" value="Thiamin_PyroP_enz_TPP-bd_dom"/>
</dbReference>
<dbReference type="CDD" id="cd07037">
    <property type="entry name" value="TPP_PYR_MenD"/>
    <property type="match status" value="1"/>
</dbReference>
<comment type="pathway">
    <text evidence="6">Quinol/quinone metabolism; 1,4-dihydroxy-2-naphthoate biosynthesis; 1,4-dihydroxy-2-naphthoate from chorismate: step 2/7.</text>
</comment>
<dbReference type="Proteomes" id="UP000002218">
    <property type="component" value="Chromosome"/>
</dbReference>
<dbReference type="EC" id="2.2.1.9" evidence="6"/>
<comment type="subunit">
    <text evidence="6">Homodimer.</text>
</comment>
<name>C8XAK9_NAKMY</name>
<evidence type="ECO:0000256" key="2">
    <source>
        <dbReference type="ARBA" id="ARBA00022723"/>
    </source>
</evidence>
<dbReference type="HOGENOM" id="CLU_006051_4_0_11"/>
<dbReference type="GO" id="GO:0009234">
    <property type="term" value="P:menaquinone biosynthetic process"/>
    <property type="evidence" value="ECO:0007669"/>
    <property type="project" value="UniProtKB-UniRule"/>
</dbReference>
<evidence type="ECO:0000259" key="8">
    <source>
        <dbReference type="Pfam" id="PF02776"/>
    </source>
</evidence>
<dbReference type="FunCoup" id="C8XAK9">
    <property type="interactions" value="114"/>
</dbReference>
<gene>
    <name evidence="6" type="primary">menD</name>
    <name evidence="9" type="ordered locus">Namu_0965</name>
</gene>
<comment type="similarity">
    <text evidence="6">Belongs to the TPP enzyme family. MenD subfamily.</text>
</comment>
<dbReference type="CDD" id="cd02009">
    <property type="entry name" value="TPP_SHCHC_synthase"/>
    <property type="match status" value="1"/>
</dbReference>
<dbReference type="AlphaFoldDB" id="C8XAK9"/>
<evidence type="ECO:0000256" key="5">
    <source>
        <dbReference type="ARBA" id="ARBA00023211"/>
    </source>
</evidence>
<dbReference type="Pfam" id="PF02775">
    <property type="entry name" value="TPP_enzyme_C"/>
    <property type="match status" value="1"/>
</dbReference>
<keyword evidence="5 6" id="KW-0464">Manganese</keyword>
<comment type="catalytic activity">
    <reaction evidence="6">
        <text>isochorismate + 2-oxoglutarate + H(+) = 5-enolpyruvoyl-6-hydroxy-2-succinyl-cyclohex-3-ene-1-carboxylate + CO2</text>
        <dbReference type="Rhea" id="RHEA:25593"/>
        <dbReference type="ChEBI" id="CHEBI:15378"/>
        <dbReference type="ChEBI" id="CHEBI:16526"/>
        <dbReference type="ChEBI" id="CHEBI:16810"/>
        <dbReference type="ChEBI" id="CHEBI:29780"/>
        <dbReference type="ChEBI" id="CHEBI:58818"/>
        <dbReference type="EC" id="2.2.1.9"/>
    </reaction>
</comment>
<evidence type="ECO:0000259" key="7">
    <source>
        <dbReference type="Pfam" id="PF02775"/>
    </source>
</evidence>
<dbReference type="SUPFAM" id="SSF52518">
    <property type="entry name" value="Thiamin diphosphate-binding fold (THDP-binding)"/>
    <property type="match status" value="2"/>
</dbReference>
<evidence type="ECO:0000256" key="1">
    <source>
        <dbReference type="ARBA" id="ARBA00022679"/>
    </source>
</evidence>
<dbReference type="GO" id="GO:0030976">
    <property type="term" value="F:thiamine pyrophosphate binding"/>
    <property type="evidence" value="ECO:0007669"/>
    <property type="project" value="UniProtKB-UniRule"/>
</dbReference>
<organism evidence="9 10">
    <name type="scientific">Nakamurella multipartita (strain ATCC 700099 / DSM 44233 / CIP 104796 / JCM 9543 / NBRC 105858 / Y-104)</name>
    <name type="common">Microsphaera multipartita</name>
    <dbReference type="NCBI Taxonomy" id="479431"/>
    <lineage>
        <taxon>Bacteria</taxon>
        <taxon>Bacillati</taxon>
        <taxon>Actinomycetota</taxon>
        <taxon>Actinomycetes</taxon>
        <taxon>Nakamurellales</taxon>
        <taxon>Nakamurellaceae</taxon>
        <taxon>Nakamurella</taxon>
    </lineage>
</organism>
<dbReference type="InterPro" id="IPR004433">
    <property type="entry name" value="MenaQ_synth_MenD"/>
</dbReference>
<dbReference type="Pfam" id="PF02776">
    <property type="entry name" value="TPP_enzyme_N"/>
    <property type="match status" value="1"/>
</dbReference>
<protein>
    <recommendedName>
        <fullName evidence="6">2-succinyl-5-enolpyruvyl-6-hydroxy-3-cyclohexene-1-carboxylate synthase</fullName>
        <shortName evidence="6">SEPHCHC synthase</shortName>
        <ecNumber evidence="6">2.2.1.9</ecNumber>
    </recommendedName>
    <alternativeName>
        <fullName evidence="6">Menaquinone biosynthesis protein MenD</fullName>
    </alternativeName>
</protein>
<reference evidence="10" key="1">
    <citation type="submission" date="2009-09" db="EMBL/GenBank/DDBJ databases">
        <title>The complete genome of Nakamurella multipartita DSM 44233.</title>
        <authorList>
            <consortium name="US DOE Joint Genome Institute (JGI-PGF)"/>
            <person name="Lucas S."/>
            <person name="Copeland A."/>
            <person name="Lapidus A."/>
            <person name="Glavina del Rio T."/>
            <person name="Dalin E."/>
            <person name="Tice H."/>
            <person name="Bruce D."/>
            <person name="Goodwin L."/>
            <person name="Pitluck S."/>
            <person name="Kyrpides N."/>
            <person name="Mavromatis K."/>
            <person name="Ivanova N."/>
            <person name="Ovchinnikova G."/>
            <person name="Sims D."/>
            <person name="Meincke L."/>
            <person name="Brettin T."/>
            <person name="Detter J.C."/>
            <person name="Han C."/>
            <person name="Larimer F."/>
            <person name="Land M."/>
            <person name="Hauser L."/>
            <person name="Markowitz V."/>
            <person name="Cheng J.-F."/>
            <person name="Hugenholtz P."/>
            <person name="Woyke T."/>
            <person name="Wu D."/>
            <person name="Klenk H.-P."/>
            <person name="Eisen J.A."/>
        </authorList>
    </citation>
    <scope>NUCLEOTIDE SEQUENCE [LARGE SCALE GENOMIC DNA]</scope>
    <source>
        <strain evidence="10">ATCC 700099 / DSM 44233 / CIP 104796 / JCM 9543 / NBRC 105858 / Y-104</strain>
    </source>
</reference>
<keyword evidence="1 6" id="KW-0808">Transferase</keyword>
<dbReference type="OrthoDB" id="9791859at2"/>
<evidence type="ECO:0000256" key="4">
    <source>
        <dbReference type="ARBA" id="ARBA00023052"/>
    </source>
</evidence>
<comment type="pathway">
    <text evidence="6">Quinol/quinone metabolism; menaquinone biosynthesis.</text>
</comment>
<dbReference type="Gene3D" id="3.40.50.1220">
    <property type="entry name" value="TPP-binding domain"/>
    <property type="match status" value="1"/>
</dbReference>
<feature type="domain" description="Thiamine pyrophosphate enzyme TPP-binding" evidence="7">
    <location>
        <begin position="400"/>
        <end position="520"/>
    </location>
</feature>
<accession>C8XAK9</accession>
<proteinExistence type="inferred from homology"/>
<dbReference type="GO" id="GO:0000287">
    <property type="term" value="F:magnesium ion binding"/>
    <property type="evidence" value="ECO:0007669"/>
    <property type="project" value="UniProtKB-UniRule"/>
</dbReference>
<keyword evidence="6" id="KW-0474">Menaquinone biosynthesis</keyword>
<evidence type="ECO:0000256" key="6">
    <source>
        <dbReference type="HAMAP-Rule" id="MF_01659"/>
    </source>
</evidence>
<dbReference type="Gene3D" id="3.40.50.970">
    <property type="match status" value="2"/>
</dbReference>
<dbReference type="STRING" id="479431.Namu_0965"/>
<evidence type="ECO:0000313" key="9">
    <source>
        <dbReference type="EMBL" id="ACV77374.1"/>
    </source>
</evidence>
<keyword evidence="10" id="KW-1185">Reference proteome</keyword>
<dbReference type="HAMAP" id="MF_01659">
    <property type="entry name" value="MenD"/>
    <property type="match status" value="1"/>
</dbReference>
<evidence type="ECO:0000256" key="3">
    <source>
        <dbReference type="ARBA" id="ARBA00022842"/>
    </source>
</evidence>
<dbReference type="PANTHER" id="PTHR42916">
    <property type="entry name" value="2-SUCCINYL-5-ENOLPYRUVYL-6-HYDROXY-3-CYCLOHEXENE-1-CARBOXYLATE SYNTHASE"/>
    <property type="match status" value="1"/>
</dbReference>
<dbReference type="eggNOG" id="COG1165">
    <property type="taxonomic scope" value="Bacteria"/>
</dbReference>
<comment type="function">
    <text evidence="6">Catalyzes the thiamine diphosphate-dependent decarboxylation of 2-oxoglutarate and the subsequent addition of the resulting succinic semialdehyde-thiamine pyrophosphate anion to isochorismate to yield 2-succinyl-5-enolpyruvyl-6-hydroxy-3-cyclohexene-1-carboxylate (SEPHCHC).</text>
</comment>
<comment type="cofactor">
    <cofactor evidence="6">
        <name>Mg(2+)</name>
        <dbReference type="ChEBI" id="CHEBI:18420"/>
    </cofactor>
    <cofactor evidence="6">
        <name>Mn(2+)</name>
        <dbReference type="ChEBI" id="CHEBI:29035"/>
    </cofactor>
</comment>
<keyword evidence="2 6" id="KW-0479">Metal-binding</keyword>
<dbReference type="KEGG" id="nml:Namu_0965"/>
<reference evidence="9 10" key="2">
    <citation type="journal article" date="2010" name="Stand. Genomic Sci.">
        <title>Complete genome sequence of Nakamurella multipartita type strain (Y-104).</title>
        <authorList>
            <person name="Tice H."/>
            <person name="Mayilraj S."/>
            <person name="Sims D."/>
            <person name="Lapidus A."/>
            <person name="Nolan M."/>
            <person name="Lucas S."/>
            <person name="Glavina Del Rio T."/>
            <person name="Copeland A."/>
            <person name="Cheng J.F."/>
            <person name="Meincke L."/>
            <person name="Bruce D."/>
            <person name="Goodwin L."/>
            <person name="Pitluck S."/>
            <person name="Ivanova N."/>
            <person name="Mavromatis K."/>
            <person name="Ovchinnikova G."/>
            <person name="Pati A."/>
            <person name="Chen A."/>
            <person name="Palaniappan K."/>
            <person name="Land M."/>
            <person name="Hauser L."/>
            <person name="Chang Y.J."/>
            <person name="Jeffries C.D."/>
            <person name="Detter J.C."/>
            <person name="Brettin T."/>
            <person name="Rohde M."/>
            <person name="Goker M."/>
            <person name="Bristow J."/>
            <person name="Eisen J.A."/>
            <person name="Markowitz V."/>
            <person name="Hugenholtz P."/>
            <person name="Kyrpides N.C."/>
            <person name="Klenk H.P."/>
            <person name="Chen F."/>
        </authorList>
    </citation>
    <scope>NUCLEOTIDE SEQUENCE [LARGE SCALE GENOMIC DNA]</scope>
    <source>
        <strain evidence="10">ATCC 700099 / DSM 44233 / CIP 104796 / JCM 9543 / NBRC 105858 / Y-104</strain>
    </source>
</reference>
<dbReference type="InterPro" id="IPR029061">
    <property type="entry name" value="THDP-binding"/>
</dbReference>
<dbReference type="NCBIfam" id="TIGR00173">
    <property type="entry name" value="menD"/>
    <property type="match status" value="1"/>
</dbReference>
<dbReference type="UniPathway" id="UPA01057">
    <property type="reaction ID" value="UER00164"/>
</dbReference>
<dbReference type="UniPathway" id="UPA00079"/>
<dbReference type="PANTHER" id="PTHR42916:SF1">
    <property type="entry name" value="PROTEIN PHYLLO, CHLOROPLASTIC"/>
    <property type="match status" value="1"/>
</dbReference>